<protein>
    <recommendedName>
        <fullName evidence="3">Ribbon-helix-helix protein CopG domain-containing protein</fullName>
    </recommendedName>
</protein>
<sequence length="72" mass="8238">MAQDRHDRRSRLPRGVISTKQVALRLSLEEDAELEEIAREENRSKASLARIYYLAGKQAAQEKAEAQTEQVQ</sequence>
<dbReference type="EMBL" id="CBXF010000097">
    <property type="protein sequence ID" value="CDL83864.1"/>
    <property type="molecule type" value="Genomic_DNA"/>
</dbReference>
<accession>W1IZI3</accession>
<evidence type="ECO:0008006" key="3">
    <source>
        <dbReference type="Google" id="ProtNLM"/>
    </source>
</evidence>
<organism evidence="1 2">
    <name type="scientific">Xenorhabdus szentirmaii DSM 16338</name>
    <dbReference type="NCBI Taxonomy" id="1427518"/>
    <lineage>
        <taxon>Bacteria</taxon>
        <taxon>Pseudomonadati</taxon>
        <taxon>Pseudomonadota</taxon>
        <taxon>Gammaproteobacteria</taxon>
        <taxon>Enterobacterales</taxon>
        <taxon>Morganellaceae</taxon>
        <taxon>Xenorhabdus</taxon>
    </lineage>
</organism>
<reference evidence="1" key="1">
    <citation type="submission" date="2013-11" db="EMBL/GenBank/DDBJ databases">
        <title>Draft genome sequence and annotation of the entomopathogenic bacteria, Xenorhabdus cabanillasi strain JM26 and Xenorhabdus szentirmai strain DSM 16338.</title>
        <authorList>
            <person name="Gualtieri M."/>
            <person name="Ogier J.C."/>
            <person name="Pages S."/>
            <person name="Givaudan A."/>
            <person name="Gaudriault S."/>
        </authorList>
    </citation>
    <scope>NUCLEOTIDE SEQUENCE [LARGE SCALE GENOMIC DNA]</scope>
    <source>
        <strain evidence="1">DSM 16338</strain>
    </source>
</reference>
<proteinExistence type="predicted"/>
<dbReference type="Proteomes" id="UP000019202">
    <property type="component" value="Unassembled WGS sequence"/>
</dbReference>
<dbReference type="STRING" id="1427518.XSR1_380028"/>
<keyword evidence="2" id="KW-1185">Reference proteome</keyword>
<evidence type="ECO:0000313" key="1">
    <source>
        <dbReference type="EMBL" id="CDL83864.1"/>
    </source>
</evidence>
<evidence type="ECO:0000313" key="2">
    <source>
        <dbReference type="Proteomes" id="UP000019202"/>
    </source>
</evidence>
<comment type="caution">
    <text evidence="1">The sequence shown here is derived from an EMBL/GenBank/DDBJ whole genome shotgun (WGS) entry which is preliminary data.</text>
</comment>
<dbReference type="AlphaFoldDB" id="W1IZI3"/>
<name>W1IZI3_9GAMM</name>
<gene>
    <name evidence="1" type="ORF">XSR1_380028</name>
</gene>